<protein>
    <submittedName>
        <fullName evidence="2">Uncharacterized protein</fullName>
    </submittedName>
</protein>
<feature type="region of interest" description="Disordered" evidence="1">
    <location>
        <begin position="404"/>
        <end position="430"/>
    </location>
</feature>
<comment type="caution">
    <text evidence="2">The sequence shown here is derived from an EMBL/GenBank/DDBJ whole genome shotgun (WGS) entry which is preliminary data.</text>
</comment>
<dbReference type="OrthoDB" id="5178506at2"/>
<evidence type="ECO:0000313" key="2">
    <source>
        <dbReference type="EMBL" id="KUM26715.1"/>
    </source>
</evidence>
<dbReference type="EMBL" id="LPWA01000103">
    <property type="protein sequence ID" value="KUM26715.1"/>
    <property type="molecule type" value="Genomic_DNA"/>
</dbReference>
<proteinExistence type="predicted"/>
<sequence>MSENVVYLHGEPKPVGHFLRVGTSGHRQLETLLGSGKMMVDRVVVEASAAVRQHDLLTALAEVGGELILDTNVAELSSIGRFGGAVKSAPWANPESVLTPDDLKPNANRDVIGQVARFAVKHGFHAVQAPAHVLEGSTDQLFALDCEATVALRRALDAEGGNHIGIDYPLMIKNASLRDPAQRRAFIAALKNVPLDNLWFRVSGFGADATPMGLRRYIAAMMDFHRLQVPVVADGVGGLVGVAIAAFGAAGGICHGVAEKERFDASDWSKPPQTGGGGREKRVLIGGLDRLLSVKQVGALMAAQGARSLLSCHDRSCCPNGLSDTLKDPKAHYLRQRARQIQELSAVAETRRSQHFLEKELAAAERVARSAAKLKLSDQGLSELLQRSSDRLEKMHAVLEALNGTIAGQPRAPVPPRRQGRGASLASHRR</sequence>
<dbReference type="Proteomes" id="UP000053176">
    <property type="component" value="Unassembled WGS sequence"/>
</dbReference>
<evidence type="ECO:0000256" key="1">
    <source>
        <dbReference type="SAM" id="MobiDB-lite"/>
    </source>
</evidence>
<name>A0A101KTP2_RHILI</name>
<gene>
    <name evidence="2" type="ORF">AU467_20550</name>
</gene>
<evidence type="ECO:0000313" key="3">
    <source>
        <dbReference type="Proteomes" id="UP000053176"/>
    </source>
</evidence>
<organism evidence="2 3">
    <name type="scientific">Rhizobium loti</name>
    <name type="common">Mesorhizobium loti</name>
    <dbReference type="NCBI Taxonomy" id="381"/>
    <lineage>
        <taxon>Bacteria</taxon>
        <taxon>Pseudomonadati</taxon>
        <taxon>Pseudomonadota</taxon>
        <taxon>Alphaproteobacteria</taxon>
        <taxon>Hyphomicrobiales</taxon>
        <taxon>Phyllobacteriaceae</taxon>
        <taxon>Mesorhizobium</taxon>
    </lineage>
</organism>
<dbReference type="AlphaFoldDB" id="A0A101KTP2"/>
<reference evidence="2 3" key="1">
    <citation type="submission" date="2015-12" db="EMBL/GenBank/DDBJ databases">
        <title>Draft genome sequence of Mesorhizobium sp. UFLA 01-765, a multitolerant efficient symbiont and plant-growth promoting strain isolated from Zn-mining soil using Leucaena leucocephala as a trap plant.</title>
        <authorList>
            <person name="Rangel W.M."/>
            <person name="Thijs S."/>
            <person name="Longatti S.M."/>
            <person name="Moreira F.M."/>
            <person name="Weyens N."/>
            <person name="Vangronsveld J."/>
            <person name="Van Hamme J.D."/>
            <person name="Bottos E.M."/>
            <person name="Rineau F."/>
        </authorList>
    </citation>
    <scope>NUCLEOTIDE SEQUENCE [LARGE SCALE GENOMIC DNA]</scope>
    <source>
        <strain evidence="2 3">UFLA 01-765</strain>
    </source>
</reference>
<accession>A0A101KTP2</accession>